<evidence type="ECO:0008006" key="3">
    <source>
        <dbReference type="Google" id="ProtNLM"/>
    </source>
</evidence>
<gene>
    <name evidence="1" type="ORF">JAAARDRAFT_34675</name>
</gene>
<dbReference type="Proteomes" id="UP000027265">
    <property type="component" value="Unassembled WGS sequence"/>
</dbReference>
<name>A0A067Q2Y7_9AGAM</name>
<dbReference type="InterPro" id="IPR029063">
    <property type="entry name" value="SAM-dependent_MTases_sf"/>
</dbReference>
<dbReference type="STRING" id="933084.A0A067Q2Y7"/>
<keyword evidence="2" id="KW-1185">Reference proteome</keyword>
<dbReference type="HOGENOM" id="CLU_037990_6_2_1"/>
<dbReference type="Gene3D" id="3.40.50.150">
    <property type="entry name" value="Vaccinia Virus protein VP39"/>
    <property type="match status" value="1"/>
</dbReference>
<dbReference type="CDD" id="cd02440">
    <property type="entry name" value="AdoMet_MTases"/>
    <property type="match status" value="1"/>
</dbReference>
<evidence type="ECO:0000313" key="1">
    <source>
        <dbReference type="EMBL" id="KDQ57862.1"/>
    </source>
</evidence>
<dbReference type="OrthoDB" id="540004at2759"/>
<accession>A0A067Q2Y7</accession>
<proteinExistence type="predicted"/>
<organism evidence="1 2">
    <name type="scientific">Jaapia argillacea MUCL 33604</name>
    <dbReference type="NCBI Taxonomy" id="933084"/>
    <lineage>
        <taxon>Eukaryota</taxon>
        <taxon>Fungi</taxon>
        <taxon>Dikarya</taxon>
        <taxon>Basidiomycota</taxon>
        <taxon>Agaricomycotina</taxon>
        <taxon>Agaricomycetes</taxon>
        <taxon>Agaricomycetidae</taxon>
        <taxon>Jaapiales</taxon>
        <taxon>Jaapiaceae</taxon>
        <taxon>Jaapia</taxon>
    </lineage>
</organism>
<dbReference type="AlphaFoldDB" id="A0A067Q2Y7"/>
<dbReference type="Pfam" id="PF13489">
    <property type="entry name" value="Methyltransf_23"/>
    <property type="match status" value="1"/>
</dbReference>
<evidence type="ECO:0000313" key="2">
    <source>
        <dbReference type="Proteomes" id="UP000027265"/>
    </source>
</evidence>
<protein>
    <recommendedName>
        <fullName evidence="3">Methyltransferase type 11 domain-containing protein</fullName>
    </recommendedName>
</protein>
<dbReference type="PANTHER" id="PTHR45036:SF1">
    <property type="entry name" value="METHYLTRANSFERASE LIKE 7A"/>
    <property type="match status" value="1"/>
</dbReference>
<reference evidence="2" key="1">
    <citation type="journal article" date="2014" name="Proc. Natl. Acad. Sci. U.S.A.">
        <title>Extensive sampling of basidiomycete genomes demonstrates inadequacy of the white-rot/brown-rot paradigm for wood decay fungi.</title>
        <authorList>
            <person name="Riley R."/>
            <person name="Salamov A.A."/>
            <person name="Brown D.W."/>
            <person name="Nagy L.G."/>
            <person name="Floudas D."/>
            <person name="Held B.W."/>
            <person name="Levasseur A."/>
            <person name="Lombard V."/>
            <person name="Morin E."/>
            <person name="Otillar R."/>
            <person name="Lindquist E.A."/>
            <person name="Sun H."/>
            <person name="LaButti K.M."/>
            <person name="Schmutz J."/>
            <person name="Jabbour D."/>
            <person name="Luo H."/>
            <person name="Baker S.E."/>
            <person name="Pisabarro A.G."/>
            <person name="Walton J.D."/>
            <person name="Blanchette R.A."/>
            <person name="Henrissat B."/>
            <person name="Martin F."/>
            <person name="Cullen D."/>
            <person name="Hibbett D.S."/>
            <person name="Grigoriev I.V."/>
        </authorList>
    </citation>
    <scope>NUCLEOTIDE SEQUENCE [LARGE SCALE GENOMIC DNA]</scope>
    <source>
        <strain evidence="2">MUCL 33604</strain>
    </source>
</reference>
<dbReference type="SUPFAM" id="SSF53335">
    <property type="entry name" value="S-adenosyl-L-methionine-dependent methyltransferases"/>
    <property type="match status" value="1"/>
</dbReference>
<dbReference type="PANTHER" id="PTHR45036">
    <property type="entry name" value="METHYLTRANSFERASE LIKE 7B"/>
    <property type="match status" value="1"/>
</dbReference>
<sequence length="271" mass="29907">MKFRSKISLLQDLYLCLKHAFVPTFLAIVSSPLLLLSPASLSRTFMAHVWAAFANGVDQNGKDVKEGLIPENAHGVVLDLGAGHGHTLNYLKREKVTKYVALEPNVLMHAHIRALAETKGYTESDGSLQILSCGAEDTHTILLSLSPSPPTEPLAPQADTIISILTLCSVPSPVHTLSSLYTSVLKSGGTFLFYEHVLNPNGVEVAWWQRFWTPVWKRAFDGCRLDRPTDVWVKGGMGVGGEVWREGECWGKEGEDKESLFWHAVGRFVKV</sequence>
<dbReference type="EMBL" id="KL197718">
    <property type="protein sequence ID" value="KDQ57862.1"/>
    <property type="molecule type" value="Genomic_DNA"/>
</dbReference>
<dbReference type="InterPro" id="IPR052356">
    <property type="entry name" value="Thiol_S-MT"/>
</dbReference>
<dbReference type="InParanoid" id="A0A067Q2Y7"/>